<dbReference type="InterPro" id="IPR051850">
    <property type="entry name" value="Polysacch_Lyase_4"/>
</dbReference>
<dbReference type="PANTHER" id="PTHR32018">
    <property type="entry name" value="RHAMNOGALACTURONATE LYASE FAMILY PROTEIN"/>
    <property type="match status" value="1"/>
</dbReference>
<dbReference type="InterPro" id="IPR010325">
    <property type="entry name" value="Rhamnogal_lyase"/>
</dbReference>
<dbReference type="Gramene" id="Solyc11g011310.2.1">
    <property type="protein sequence ID" value="Solyc11g011310.2.1"/>
    <property type="gene ID" value="Solyc11g011310.2"/>
</dbReference>
<dbReference type="Gene3D" id="2.60.40.1120">
    <property type="entry name" value="Carboxypeptidase-like, regulatory domain"/>
    <property type="match status" value="1"/>
</dbReference>
<dbReference type="EC" id="4.2.2.23" evidence="4"/>
<dbReference type="Pfam" id="PF14686">
    <property type="entry name" value="fn3_3"/>
    <property type="match status" value="1"/>
</dbReference>
<dbReference type="PANTHER" id="PTHR32018:SF51">
    <property type="entry name" value="RHAMNOGALACTURONAN ENDOLYASE"/>
    <property type="match status" value="1"/>
</dbReference>
<keyword evidence="11" id="KW-1185">Reference proteome</keyword>
<dbReference type="Pfam" id="PF14683">
    <property type="entry name" value="CBM-like"/>
    <property type="match status" value="1"/>
</dbReference>
<feature type="domain" description="Rhamnogalacturonan lyase" evidence="8">
    <location>
        <begin position="304"/>
        <end position="497"/>
    </location>
</feature>
<keyword evidence="6" id="KW-0732">Signal</keyword>
<sequence>MVTGIQYNEIDNLLENGNKDDNRGYWDLVWNKPEEKGIFDKFQYMAISDERQRIMPTAHDREVGQKLDYKEAVLLTNPNNSFIKGEVDDKYQYSCENKDNRVHGWISQTPRIGFWMITPSDEFRTGGPVKQDLTSHTGPVNLNMFFSTHYAGEVLGLKFTTGEPWKKVFGPVFVYMNSLSPDEPDPLTLWTDAKEQMLVETENWPYNFPLSEDYARADQRGIVSGRLLVRDRYVNESPMIANSAFVGLAAPGNVGSWQLENKAYQFWTQTDSEGYFLIKNIIPGNYSLYAWVPGFVGDYINGPTLWEIGIPDRTAAEFFIPDAQPKLLNQLYVVHNQERYRQYGLWDRYTEIYPDDDLVFTVGFSNYQTDWFFAHLNRYFYNDDGNKTYAPTTWQVLFDLEDVDQSSNYTLQLALASAHEAELQVRFNDPEIDAPHYSTGLIGKDNAIARHGIHGIYRLYTINVPGSLLSFGTNILYLTQSRGDRPFRGLMYDYIRLEGPSDENN</sequence>
<evidence type="ECO:0000313" key="11">
    <source>
        <dbReference type="Proteomes" id="UP000004994"/>
    </source>
</evidence>
<dbReference type="InterPro" id="IPR029413">
    <property type="entry name" value="RG-lyase_II"/>
</dbReference>
<dbReference type="CDD" id="cd10320">
    <property type="entry name" value="RGL4_N"/>
    <property type="match status" value="1"/>
</dbReference>
<dbReference type="SUPFAM" id="SSF74650">
    <property type="entry name" value="Galactose mutarotase-like"/>
    <property type="match status" value="1"/>
</dbReference>
<dbReference type="GO" id="GO:0005975">
    <property type="term" value="P:carbohydrate metabolic process"/>
    <property type="evidence" value="ECO:0007669"/>
    <property type="project" value="InterPro"/>
</dbReference>
<comment type="similarity">
    <text evidence="3">Belongs to the polysaccharide lyase 4 family.</text>
</comment>
<name>A0A3Q7IR81_SOLLC</name>
<dbReference type="Pfam" id="PF06045">
    <property type="entry name" value="Rhamnogal_lyase"/>
    <property type="match status" value="1"/>
</dbReference>
<reference evidence="10" key="1">
    <citation type="journal article" date="2012" name="Nature">
        <title>The tomato genome sequence provides insights into fleshy fruit evolution.</title>
        <authorList>
            <consortium name="Tomato Genome Consortium"/>
        </authorList>
    </citation>
    <scope>NUCLEOTIDE SEQUENCE [LARGE SCALE GENOMIC DNA]</scope>
    <source>
        <strain evidence="10">cv. Heinz 1706</strain>
    </source>
</reference>
<evidence type="ECO:0000313" key="10">
    <source>
        <dbReference type="EnsemblPlants" id="Solyc11g011310.2.1"/>
    </source>
</evidence>
<dbReference type="InterPro" id="IPR013784">
    <property type="entry name" value="Carb-bd-like_fold"/>
</dbReference>
<dbReference type="Gene3D" id="2.70.98.10">
    <property type="match status" value="1"/>
</dbReference>
<evidence type="ECO:0000256" key="6">
    <source>
        <dbReference type="ARBA" id="ARBA00022729"/>
    </source>
</evidence>
<dbReference type="AlphaFoldDB" id="A0A3Q7IR81"/>
<evidence type="ECO:0000256" key="4">
    <source>
        <dbReference type="ARBA" id="ARBA00012437"/>
    </source>
</evidence>
<organism evidence="10">
    <name type="scientific">Solanum lycopersicum</name>
    <name type="common">Tomato</name>
    <name type="synonym">Lycopersicon esculentum</name>
    <dbReference type="NCBI Taxonomy" id="4081"/>
    <lineage>
        <taxon>Eukaryota</taxon>
        <taxon>Viridiplantae</taxon>
        <taxon>Streptophyta</taxon>
        <taxon>Embryophyta</taxon>
        <taxon>Tracheophyta</taxon>
        <taxon>Spermatophyta</taxon>
        <taxon>Magnoliopsida</taxon>
        <taxon>eudicotyledons</taxon>
        <taxon>Gunneridae</taxon>
        <taxon>Pentapetalae</taxon>
        <taxon>asterids</taxon>
        <taxon>lamiids</taxon>
        <taxon>Solanales</taxon>
        <taxon>Solanaceae</taxon>
        <taxon>Solanoideae</taxon>
        <taxon>Solaneae</taxon>
        <taxon>Solanum</taxon>
        <taxon>Solanum subgen. Lycopersicon</taxon>
    </lineage>
</organism>
<evidence type="ECO:0000256" key="5">
    <source>
        <dbReference type="ARBA" id="ARBA00022525"/>
    </source>
</evidence>
<keyword evidence="5" id="KW-0964">Secreted</keyword>
<dbReference type="EnsemblPlants" id="Solyc11g011310.2.1">
    <property type="protein sequence ID" value="Solyc11g011310.2.1"/>
    <property type="gene ID" value="Solyc11g011310.2"/>
</dbReference>
<dbReference type="SUPFAM" id="SSF49785">
    <property type="entry name" value="Galactose-binding domain-like"/>
    <property type="match status" value="1"/>
</dbReference>
<comment type="subcellular location">
    <subcellularLocation>
        <location evidence="2">Secreted</location>
    </subcellularLocation>
</comment>
<dbReference type="GO" id="GO:0030246">
    <property type="term" value="F:carbohydrate binding"/>
    <property type="evidence" value="ECO:0007669"/>
    <property type="project" value="InterPro"/>
</dbReference>
<proteinExistence type="inferred from homology"/>
<evidence type="ECO:0000256" key="2">
    <source>
        <dbReference type="ARBA" id="ARBA00004613"/>
    </source>
</evidence>
<evidence type="ECO:0000259" key="9">
    <source>
        <dbReference type="Pfam" id="PF14686"/>
    </source>
</evidence>
<dbReference type="Gene3D" id="2.60.120.260">
    <property type="entry name" value="Galactose-binding domain-like"/>
    <property type="match status" value="1"/>
</dbReference>
<dbReference type="InterPro" id="IPR014718">
    <property type="entry name" value="GH-type_carb-bd"/>
</dbReference>
<dbReference type="GO" id="GO:0005576">
    <property type="term" value="C:extracellular region"/>
    <property type="evidence" value="ECO:0007669"/>
    <property type="project" value="UniProtKB-SubCell"/>
</dbReference>
<dbReference type="CDD" id="cd10316">
    <property type="entry name" value="RGL4_M"/>
    <property type="match status" value="1"/>
</dbReference>
<reference evidence="10" key="2">
    <citation type="submission" date="2019-01" db="UniProtKB">
        <authorList>
            <consortium name="EnsemblPlants"/>
        </authorList>
    </citation>
    <scope>IDENTIFICATION</scope>
    <source>
        <strain evidence="10">cv. Heinz 1706</strain>
    </source>
</reference>
<evidence type="ECO:0000256" key="3">
    <source>
        <dbReference type="ARBA" id="ARBA00010418"/>
    </source>
</evidence>
<dbReference type="InterPro" id="IPR011013">
    <property type="entry name" value="Gal_mutarotase_sf_dom"/>
</dbReference>
<evidence type="ECO:0000259" key="8">
    <source>
        <dbReference type="Pfam" id="PF14683"/>
    </source>
</evidence>
<comment type="catalytic activity">
    <reaction evidence="1">
        <text>Endotype eliminative cleavage of L-alpha-rhamnopyranosyl-(1-&gt;4)-alpha-D-galactopyranosyluronic acid bonds of rhamnogalacturonan I domains in ramified hairy regions of pectin leaving L-rhamnopyranose at the reducing end and 4-deoxy-4,5-unsaturated D-galactopyranosyluronic acid at the non-reducing end.</text>
        <dbReference type="EC" id="4.2.2.23"/>
    </reaction>
</comment>
<accession>A0A3Q7IR81</accession>
<dbReference type="InterPro" id="IPR008979">
    <property type="entry name" value="Galactose-bd-like_sf"/>
</dbReference>
<feature type="domain" description="Rhamnogalacturonan lyase" evidence="9">
    <location>
        <begin position="242"/>
        <end position="300"/>
    </location>
</feature>
<evidence type="ECO:0000256" key="7">
    <source>
        <dbReference type="ARBA" id="ARBA00023239"/>
    </source>
</evidence>
<dbReference type="InterPro" id="IPR029411">
    <property type="entry name" value="RG-lyase_III"/>
</dbReference>
<dbReference type="OMA" id="AKGNHLR"/>
<dbReference type="CDD" id="cd10317">
    <property type="entry name" value="RGL4_C"/>
    <property type="match status" value="1"/>
</dbReference>
<protein>
    <recommendedName>
        <fullName evidence="4">rhamnogalacturonan endolyase</fullName>
        <ecNumber evidence="4">4.2.2.23</ecNumber>
    </recommendedName>
</protein>
<keyword evidence="7" id="KW-0456">Lyase</keyword>
<dbReference type="InParanoid" id="A0A3Q7IR81"/>
<dbReference type="SUPFAM" id="SSF49452">
    <property type="entry name" value="Starch-binding domain-like"/>
    <property type="match status" value="1"/>
</dbReference>
<dbReference type="GO" id="GO:0102210">
    <property type="term" value="F:rhamnogalacturonan endolyase activity"/>
    <property type="evidence" value="ECO:0007669"/>
    <property type="project" value="UniProtKB-EC"/>
</dbReference>
<dbReference type="STRING" id="4081.A0A3Q7IR81"/>
<evidence type="ECO:0000256" key="1">
    <source>
        <dbReference type="ARBA" id="ARBA00001324"/>
    </source>
</evidence>
<dbReference type="Proteomes" id="UP000004994">
    <property type="component" value="Chromosome 11"/>
</dbReference>